<gene>
    <name evidence="2" type="ORF">FXN63_17390</name>
</gene>
<dbReference type="AlphaFoldDB" id="A0A5C0B4E8"/>
<dbReference type="InterPro" id="IPR014914">
    <property type="entry name" value="RES_dom"/>
</dbReference>
<accession>A0A5C0B4E8</accession>
<dbReference type="Proteomes" id="UP000325161">
    <property type="component" value="Chromosome"/>
</dbReference>
<sequence>MDGGLTVVPLQAPAANFSELPLHVREFSVTKLKRIGRRNSGEPYFGKHAANRFDDPKKGFGTCYCGTQLDTAIAETVLHDELPENGVFKIRQEDIDVRYLVTFAMGADKGMLRLADLTGQHLKRIGGDNSLSAEYPYDMTQRWSEAVNAHPANVDGFIFISKQLNDKRAIVLFDRAKAKFGTPTYTPLAAASGLTQAKNRLGIVTIGP</sequence>
<dbReference type="EMBL" id="CP043046">
    <property type="protein sequence ID" value="QEI07417.1"/>
    <property type="molecule type" value="Genomic_DNA"/>
</dbReference>
<protein>
    <submittedName>
        <fullName evidence="2">RES family NAD+ phosphorylase</fullName>
    </submittedName>
</protein>
<dbReference type="OrthoDB" id="7257056at2"/>
<dbReference type="Pfam" id="PF08808">
    <property type="entry name" value="RES"/>
    <property type="match status" value="1"/>
</dbReference>
<feature type="domain" description="RES" evidence="1">
    <location>
        <begin position="38"/>
        <end position="184"/>
    </location>
</feature>
<evidence type="ECO:0000259" key="1">
    <source>
        <dbReference type="SMART" id="SM00953"/>
    </source>
</evidence>
<name>A0A5C0B4E8_9BURK</name>
<dbReference type="KEGG" id="pacr:FXN63_17390"/>
<reference evidence="2 3" key="1">
    <citation type="submission" date="2019-08" db="EMBL/GenBank/DDBJ databases">
        <title>Amphibian skin-associated Pigmentiphaga: genome sequence and occurrence across geography and hosts.</title>
        <authorList>
            <person name="Bletz M.C."/>
            <person name="Bunk B."/>
            <person name="Sproeer C."/>
            <person name="Biwer P."/>
            <person name="Reiter S."/>
            <person name="Rabemananjara F.C.E."/>
            <person name="Schulz S."/>
            <person name="Overmann J."/>
            <person name="Vences M."/>
        </authorList>
    </citation>
    <scope>NUCLEOTIDE SEQUENCE [LARGE SCALE GENOMIC DNA]</scope>
    <source>
        <strain evidence="2 3">Mada1488</strain>
    </source>
</reference>
<evidence type="ECO:0000313" key="3">
    <source>
        <dbReference type="Proteomes" id="UP000325161"/>
    </source>
</evidence>
<keyword evidence="3" id="KW-1185">Reference proteome</keyword>
<proteinExistence type="predicted"/>
<organism evidence="2 3">
    <name type="scientific">Pigmentiphaga aceris</name>
    <dbReference type="NCBI Taxonomy" id="1940612"/>
    <lineage>
        <taxon>Bacteria</taxon>
        <taxon>Pseudomonadati</taxon>
        <taxon>Pseudomonadota</taxon>
        <taxon>Betaproteobacteria</taxon>
        <taxon>Burkholderiales</taxon>
        <taxon>Alcaligenaceae</taxon>
        <taxon>Pigmentiphaga</taxon>
    </lineage>
</organism>
<evidence type="ECO:0000313" key="2">
    <source>
        <dbReference type="EMBL" id="QEI07417.1"/>
    </source>
</evidence>
<dbReference type="SMART" id="SM00953">
    <property type="entry name" value="RES"/>
    <property type="match status" value="1"/>
</dbReference>